<keyword evidence="3" id="KW-0812">Transmembrane</keyword>
<reference evidence="5 6" key="1">
    <citation type="submission" date="2021-02" db="EMBL/GenBank/DDBJ databases">
        <title>Alicyclobacillus curvatus sp. nov. and Alicyclobacillus mengziensis sp. nov., two acidophilic bacteria isolated from acid mine drainage.</title>
        <authorList>
            <person name="Huang Y."/>
        </authorList>
    </citation>
    <scope>NUCLEOTIDE SEQUENCE [LARGE SCALE GENOMIC DNA]</scope>
    <source>
        <strain evidence="5 6">S30H14</strain>
    </source>
</reference>
<comment type="similarity">
    <text evidence="1">Belongs to the LytR/CpsA/Psr (LCP) family.</text>
</comment>
<dbReference type="PANTHER" id="PTHR33392:SF6">
    <property type="entry name" value="POLYISOPRENYL-TEICHOIC ACID--PEPTIDOGLYCAN TEICHOIC ACID TRANSFERASE TAGU"/>
    <property type="match status" value="1"/>
</dbReference>
<protein>
    <submittedName>
        <fullName evidence="5">LCP family protein</fullName>
    </submittedName>
</protein>
<feature type="transmembrane region" description="Helical" evidence="3">
    <location>
        <begin position="21"/>
        <end position="44"/>
    </location>
</feature>
<dbReference type="PANTHER" id="PTHR33392">
    <property type="entry name" value="POLYISOPRENYL-TEICHOIC ACID--PEPTIDOGLYCAN TEICHOIC ACID TRANSFERASE TAGU"/>
    <property type="match status" value="1"/>
</dbReference>
<gene>
    <name evidence="5" type="ORF">JZ786_15645</name>
</gene>
<dbReference type="Gene3D" id="3.40.630.190">
    <property type="entry name" value="LCP protein"/>
    <property type="match status" value="1"/>
</dbReference>
<evidence type="ECO:0000313" key="6">
    <source>
        <dbReference type="Proteomes" id="UP000663505"/>
    </source>
</evidence>
<dbReference type="KEGG" id="afx:JZ786_15645"/>
<evidence type="ECO:0000256" key="3">
    <source>
        <dbReference type="SAM" id="Phobius"/>
    </source>
</evidence>
<dbReference type="InterPro" id="IPR050922">
    <property type="entry name" value="LytR/CpsA/Psr_CW_biosynth"/>
</dbReference>
<sequence length="360" mass="40202">MAGRHARKPSFEKPKSTRRRALWISLLSILGALVLLGGGSYYWLTRPLTHNVKYPAVSLPRTSAVTHAKPEDKRRETVLLIGTDSRPGEPGGNTDVLILTSIDPQNERIEMLSIPRDTKVMYPDGTYAKVNQALMLGGPNLTKSLTTQLTGQPIDNYALTHFGGLVDIINTIGGITVNVPERMYYNTGDKQYNIINLQKGVQTLNGAQALGFVRFRHDALGDIGRTERQQQFLKALSGKLLQPDNITKLPTLIREFWGTMDTDMSLLDVLKLGANAETYRGYQIIHETLPGSFHNPDPSVKNDESYWIVNPREAKYAATQLFEHGLVQRNPIQDPTVTENWTPPTSTPQGTNSRQRMTRL</sequence>
<evidence type="ECO:0000256" key="1">
    <source>
        <dbReference type="ARBA" id="ARBA00006068"/>
    </source>
</evidence>
<dbReference type="AlphaFoldDB" id="A0A9X7Z652"/>
<dbReference type="Pfam" id="PF03816">
    <property type="entry name" value="LytR_cpsA_psr"/>
    <property type="match status" value="1"/>
</dbReference>
<feature type="region of interest" description="Disordered" evidence="2">
    <location>
        <begin position="333"/>
        <end position="360"/>
    </location>
</feature>
<evidence type="ECO:0000256" key="2">
    <source>
        <dbReference type="SAM" id="MobiDB-lite"/>
    </source>
</evidence>
<keyword evidence="6" id="KW-1185">Reference proteome</keyword>
<feature type="domain" description="Cell envelope-related transcriptional attenuator" evidence="4">
    <location>
        <begin position="93"/>
        <end position="240"/>
    </location>
</feature>
<proteinExistence type="inferred from homology"/>
<dbReference type="EMBL" id="CP071182">
    <property type="protein sequence ID" value="QSO45961.1"/>
    <property type="molecule type" value="Genomic_DNA"/>
</dbReference>
<evidence type="ECO:0000313" key="5">
    <source>
        <dbReference type="EMBL" id="QSO45961.1"/>
    </source>
</evidence>
<keyword evidence="3" id="KW-0472">Membrane</keyword>
<evidence type="ECO:0000259" key="4">
    <source>
        <dbReference type="Pfam" id="PF03816"/>
    </source>
</evidence>
<keyword evidence="3" id="KW-1133">Transmembrane helix</keyword>
<dbReference type="Proteomes" id="UP000663505">
    <property type="component" value="Chromosome"/>
</dbReference>
<accession>A0A9X7Z652</accession>
<dbReference type="RefSeq" id="WP_206655333.1">
    <property type="nucleotide sequence ID" value="NZ_CP071182.1"/>
</dbReference>
<dbReference type="NCBIfam" id="TIGR00350">
    <property type="entry name" value="lytR_cpsA_psr"/>
    <property type="match status" value="1"/>
</dbReference>
<dbReference type="InterPro" id="IPR004474">
    <property type="entry name" value="LytR_CpsA_psr"/>
</dbReference>
<name>A0A9X7Z652_9BACL</name>
<organism evidence="5 6">
    <name type="scientific">Alicyclobacillus mengziensis</name>
    <dbReference type="NCBI Taxonomy" id="2931921"/>
    <lineage>
        <taxon>Bacteria</taxon>
        <taxon>Bacillati</taxon>
        <taxon>Bacillota</taxon>
        <taxon>Bacilli</taxon>
        <taxon>Bacillales</taxon>
        <taxon>Alicyclobacillaceae</taxon>
        <taxon>Alicyclobacillus</taxon>
    </lineage>
</organism>